<dbReference type="InterPro" id="IPR010982">
    <property type="entry name" value="Lambda_DNA-bd_dom_sf"/>
</dbReference>
<dbReference type="SUPFAM" id="SSF51306">
    <property type="entry name" value="LexA/Signal peptidase"/>
    <property type="match status" value="1"/>
</dbReference>
<dbReference type="Gene3D" id="1.10.260.40">
    <property type="entry name" value="lambda repressor-like DNA-binding domains"/>
    <property type="match status" value="1"/>
</dbReference>
<dbReference type="CDD" id="cd00093">
    <property type="entry name" value="HTH_XRE"/>
    <property type="match status" value="1"/>
</dbReference>
<dbReference type="SMART" id="SM00530">
    <property type="entry name" value="HTH_XRE"/>
    <property type="match status" value="1"/>
</dbReference>
<dbReference type="Pfam" id="PF13443">
    <property type="entry name" value="HTH_26"/>
    <property type="match status" value="1"/>
</dbReference>
<reference evidence="2" key="1">
    <citation type="journal article" date="2021" name="Proc. Natl. Acad. Sci. U.S.A.">
        <title>A Catalog of Tens of Thousands of Viruses from Human Metagenomes Reveals Hidden Associations with Chronic Diseases.</title>
        <authorList>
            <person name="Tisza M.J."/>
            <person name="Buck C.B."/>
        </authorList>
    </citation>
    <scope>NUCLEOTIDE SEQUENCE</scope>
    <source>
        <strain evidence="2">CtQmo6</strain>
    </source>
</reference>
<name>A0A8S5RG00_9VIRU</name>
<accession>A0A8S5RG00</accession>
<dbReference type="SUPFAM" id="SSF47413">
    <property type="entry name" value="lambda repressor-like DNA-binding domains"/>
    <property type="match status" value="1"/>
</dbReference>
<organism evidence="2">
    <name type="scientific">virus sp. ctQmo6</name>
    <dbReference type="NCBI Taxonomy" id="2827990"/>
    <lineage>
        <taxon>Viruses</taxon>
    </lineage>
</organism>
<evidence type="ECO:0000259" key="1">
    <source>
        <dbReference type="PROSITE" id="PS50943"/>
    </source>
</evidence>
<protein>
    <submittedName>
        <fullName evidence="2">Helix-turn-helix XRE-family like protein</fullName>
    </submittedName>
</protein>
<dbReference type="InterPro" id="IPR036286">
    <property type="entry name" value="LexA/Signal_pep-like_sf"/>
</dbReference>
<dbReference type="PROSITE" id="PS50943">
    <property type="entry name" value="HTH_CROC1"/>
    <property type="match status" value="1"/>
</dbReference>
<dbReference type="EMBL" id="BK059102">
    <property type="protein sequence ID" value="DAE30058.1"/>
    <property type="molecule type" value="Genomic_DNA"/>
</dbReference>
<feature type="domain" description="HTH cro/C1-type" evidence="1">
    <location>
        <begin position="63"/>
        <end position="109"/>
    </location>
</feature>
<dbReference type="InterPro" id="IPR001387">
    <property type="entry name" value="Cro/C1-type_HTH"/>
</dbReference>
<evidence type="ECO:0000313" key="2">
    <source>
        <dbReference type="EMBL" id="DAE30058.1"/>
    </source>
</evidence>
<sequence length="288" mass="32537">MPKLEVPLFVGVISIIARLMEGESMIRDEKLKEISTKLIRSDKADDIATLRRNVEMYVQDPDITIRDISEQSGVPIPTINNLLYKDKQGIRLSTVISLARALQVSIDELVGCQTMTKEMRESVEICRGLPENALLLVRYFIRHQQMLYSKVSNKSNYISVFVPKYENGILATTNVSEMVNLENFPSNVKSKAYTGIKIPNDSYMPYYMENEIVLVACDREAVKGEHCIITSGGGIYIVKKEISVRNGRKEKHYISLFGDSDIIPDSKIDDKIGYVVGFIDSNGKWGVR</sequence>
<proteinExistence type="predicted"/>
<dbReference type="GO" id="GO:0003677">
    <property type="term" value="F:DNA binding"/>
    <property type="evidence" value="ECO:0007669"/>
    <property type="project" value="InterPro"/>
</dbReference>